<dbReference type="InterPro" id="IPR003869">
    <property type="entry name" value="Polysac_CapD-like"/>
</dbReference>
<dbReference type="PANTHER" id="PTHR43318">
    <property type="entry name" value="UDP-N-ACETYLGLUCOSAMINE 4,6-DEHYDRATASE"/>
    <property type="match status" value="1"/>
</dbReference>
<dbReference type="OrthoDB" id="9803111at2"/>
<protein>
    <submittedName>
        <fullName evidence="5">NDP-sugar epimerase, includes UDP-GlcNAc-inverting 4,6-dehydratase FlaA1 and capsular polysaccharide biosynthesis protein EpsC</fullName>
    </submittedName>
</protein>
<gene>
    <name evidence="5" type="ORF">SAMN05421721_1034</name>
</gene>
<keyword evidence="6" id="KW-1185">Reference proteome</keyword>
<dbReference type="InterPro" id="IPR036291">
    <property type="entry name" value="NAD(P)-bd_dom_sf"/>
</dbReference>
<evidence type="ECO:0000256" key="3">
    <source>
        <dbReference type="SAM" id="Phobius"/>
    </source>
</evidence>
<reference evidence="5 6" key="1">
    <citation type="submission" date="2016-10" db="EMBL/GenBank/DDBJ databases">
        <authorList>
            <person name="de Groot N.N."/>
        </authorList>
    </citation>
    <scope>NUCLEOTIDE SEQUENCE [LARGE SCALE GENOMIC DNA]</scope>
    <source>
        <strain evidence="5 6">DSM 4180</strain>
    </source>
</reference>
<evidence type="ECO:0000313" key="6">
    <source>
        <dbReference type="Proteomes" id="UP000199556"/>
    </source>
</evidence>
<dbReference type="RefSeq" id="WP_090483713.1">
    <property type="nucleotide sequence ID" value="NZ_FOUO01000003.1"/>
</dbReference>
<evidence type="ECO:0000313" key="5">
    <source>
        <dbReference type="EMBL" id="SFM33031.1"/>
    </source>
</evidence>
<organism evidence="5 6">
    <name type="scientific">Ectothiorhodospira mobilis</name>
    <dbReference type="NCBI Taxonomy" id="195064"/>
    <lineage>
        <taxon>Bacteria</taxon>
        <taxon>Pseudomonadati</taxon>
        <taxon>Pseudomonadota</taxon>
        <taxon>Gammaproteobacteria</taxon>
        <taxon>Chromatiales</taxon>
        <taxon>Ectothiorhodospiraceae</taxon>
        <taxon>Ectothiorhodospira</taxon>
    </lineage>
</organism>
<feature type="region of interest" description="Disordered" evidence="2">
    <location>
        <begin position="610"/>
        <end position="631"/>
    </location>
</feature>
<dbReference type="Pfam" id="PF02719">
    <property type="entry name" value="Polysacc_synt_2"/>
    <property type="match status" value="1"/>
</dbReference>
<dbReference type="InterPro" id="IPR051203">
    <property type="entry name" value="Polysaccharide_Synthase-Rel"/>
</dbReference>
<dbReference type="SUPFAM" id="SSF51735">
    <property type="entry name" value="NAD(P)-binding Rossmann-fold domains"/>
    <property type="match status" value="2"/>
</dbReference>
<feature type="transmembrane region" description="Helical" evidence="3">
    <location>
        <begin position="115"/>
        <end position="132"/>
    </location>
</feature>
<feature type="transmembrane region" description="Helical" evidence="3">
    <location>
        <begin position="83"/>
        <end position="103"/>
    </location>
</feature>
<dbReference type="Gene3D" id="3.40.50.720">
    <property type="entry name" value="NAD(P)-binding Rossmann-like Domain"/>
    <property type="match status" value="2"/>
</dbReference>
<dbReference type="STRING" id="195064.SAMN05421721_1034"/>
<dbReference type="PANTHER" id="PTHR43318:SF1">
    <property type="entry name" value="POLYSACCHARIDE BIOSYNTHESIS PROTEIN EPSC-RELATED"/>
    <property type="match status" value="1"/>
</dbReference>
<name>A0A1I4PYY1_ECTMO</name>
<evidence type="ECO:0000256" key="1">
    <source>
        <dbReference type="ARBA" id="ARBA00007430"/>
    </source>
</evidence>
<keyword evidence="3" id="KW-0812">Transmembrane</keyword>
<proteinExistence type="inferred from homology"/>
<accession>A0A1I4PYY1</accession>
<evidence type="ECO:0000256" key="2">
    <source>
        <dbReference type="SAM" id="MobiDB-lite"/>
    </source>
</evidence>
<dbReference type="Proteomes" id="UP000199556">
    <property type="component" value="Unassembled WGS sequence"/>
</dbReference>
<keyword evidence="3" id="KW-0472">Membrane</keyword>
<dbReference type="EMBL" id="FOUO01000003">
    <property type="protein sequence ID" value="SFM33031.1"/>
    <property type="molecule type" value="Genomic_DNA"/>
</dbReference>
<feature type="domain" description="Polysaccharide biosynthesis protein CapD-like" evidence="4">
    <location>
        <begin position="288"/>
        <end position="571"/>
    </location>
</feature>
<dbReference type="AlphaFoldDB" id="A0A1I4PYY1"/>
<dbReference type="Pfam" id="PF13727">
    <property type="entry name" value="CoA_binding_3"/>
    <property type="match status" value="1"/>
</dbReference>
<evidence type="ECO:0000259" key="4">
    <source>
        <dbReference type="Pfam" id="PF02719"/>
    </source>
</evidence>
<feature type="transmembrane region" description="Helical" evidence="3">
    <location>
        <begin position="12"/>
        <end position="33"/>
    </location>
</feature>
<keyword evidence="3" id="KW-1133">Transmembrane helix</keyword>
<sequence>MVILHKLRDFPLKRWAALVHDLLWIPAALFMGYWTHANFRLMAPPDYAGYADLLPLVVAVQGIALWGFGLYRGIWRFASVPDLVRILKAVAGGTLGIAALVFLLKMHGVPRTVMVLYPVFLTMGLTGPRLLYRWFKDHRLGLAREDAQRALVIGAGRSGEMLVRDLLKDHRYLPVGVLDDAPGKWGRELHGVRILGPVAELERLLDTLAVDVVLLAMPSAPATLVRQVTHLCRQRGKACGTLPSIYEIAGGHSRAGQLREIRIEDLLGREAVTLDDASLRRFLQGRRVLITGAGGSIGSELCRQVALHDPAHLVMVDHSEFNLYSVDQDIRPLLAPDRFTPLLADVRDKARLRRIFQRFRPQIVLHAAAYKHVPLVEQNAVEGVSSNLLGTRNTADLAVEFGAEKFLLVSTDKAVNPTNVMGATKRAAEIYCQALHAHPGTAFMVTRFGNVLGSAGSVVPLFRRQIEAGGPVTVTHPQITRFFMTIPEAVSLILQAAAMGEGGEVFVLDMGEPVRIDDLARQMIQLYGREPDRDIAVEYVGLRPGEKLYEELFHAEEDLVPTRHSKILRARTRAVDPARLETQLTRVTAACRRQDEVEVRAALREIVPEFTSSDRPAGPIPLQQALQGTGA</sequence>
<dbReference type="CDD" id="cd05237">
    <property type="entry name" value="UDP_invert_4-6DH_SDR_e"/>
    <property type="match status" value="1"/>
</dbReference>
<feature type="transmembrane region" description="Helical" evidence="3">
    <location>
        <begin position="53"/>
        <end position="71"/>
    </location>
</feature>
<comment type="similarity">
    <text evidence="1">Belongs to the polysaccharide synthase family.</text>
</comment>